<dbReference type="SUPFAM" id="SSF51905">
    <property type="entry name" value="FAD/NAD(P)-binding domain"/>
    <property type="match status" value="1"/>
</dbReference>
<keyword evidence="13" id="KW-0812">Transmembrane</keyword>
<dbReference type="Gene3D" id="3.50.50.60">
    <property type="entry name" value="FAD/NAD(P)-binding domain"/>
    <property type="match status" value="1"/>
</dbReference>
<evidence type="ECO:0000256" key="9">
    <source>
        <dbReference type="ARBA" id="ARBA00023133"/>
    </source>
</evidence>
<dbReference type="GO" id="GO:0005743">
    <property type="term" value="C:mitochondrial inner membrane"/>
    <property type="evidence" value="ECO:0007669"/>
    <property type="project" value="TreeGrafter"/>
</dbReference>
<protein>
    <recommendedName>
        <fullName evidence="5">protoporphyrinogen oxidase</fullName>
        <ecNumber evidence="5">1.3.3.4</ecNumber>
    </recommendedName>
</protein>
<evidence type="ECO:0000256" key="11">
    <source>
        <dbReference type="ARBA" id="ARBA00047554"/>
    </source>
</evidence>
<dbReference type="InterPro" id="IPR050464">
    <property type="entry name" value="Zeta_carotene_desat/Oxidored"/>
</dbReference>
<feature type="domain" description="Amine oxidase" evidence="14">
    <location>
        <begin position="47"/>
        <end position="546"/>
    </location>
</feature>
<dbReference type="EC" id="1.3.3.4" evidence="5"/>
<dbReference type="EMBL" id="WJXW01000009">
    <property type="protein sequence ID" value="KAF9733053.1"/>
    <property type="molecule type" value="Genomic_DNA"/>
</dbReference>
<dbReference type="PANTHER" id="PTHR42923:SF3">
    <property type="entry name" value="PROTOPORPHYRINOGEN OXIDASE"/>
    <property type="match status" value="1"/>
</dbReference>
<dbReference type="GO" id="GO:0006783">
    <property type="term" value="P:heme biosynthetic process"/>
    <property type="evidence" value="ECO:0007669"/>
    <property type="project" value="UniProtKB-KW"/>
</dbReference>
<evidence type="ECO:0000256" key="1">
    <source>
        <dbReference type="ARBA" id="ARBA00001974"/>
    </source>
</evidence>
<comment type="cofactor">
    <cofactor evidence="1">
        <name>FAD</name>
        <dbReference type="ChEBI" id="CHEBI:57692"/>
    </cofactor>
</comment>
<evidence type="ECO:0000256" key="10">
    <source>
        <dbReference type="ARBA" id="ARBA00023244"/>
    </source>
</evidence>
<feature type="compositionally biased region" description="Low complexity" evidence="12">
    <location>
        <begin position="727"/>
        <end position="748"/>
    </location>
</feature>
<keyword evidence="13" id="KW-0472">Membrane</keyword>
<dbReference type="OrthoDB" id="438553at2759"/>
<evidence type="ECO:0000256" key="7">
    <source>
        <dbReference type="ARBA" id="ARBA00022827"/>
    </source>
</evidence>
<dbReference type="InterPro" id="IPR004572">
    <property type="entry name" value="Protoporphyrinogen_oxidase"/>
</dbReference>
<dbReference type="PANTHER" id="PTHR42923">
    <property type="entry name" value="PROTOPORPHYRINOGEN OXIDASE"/>
    <property type="match status" value="1"/>
</dbReference>
<keyword evidence="13" id="KW-1133">Transmembrane helix</keyword>
<keyword evidence="7" id="KW-0274">FAD</keyword>
<keyword evidence="16" id="KW-1185">Reference proteome</keyword>
<keyword evidence="6" id="KW-0285">Flavoprotein</keyword>
<evidence type="ECO:0000256" key="6">
    <source>
        <dbReference type="ARBA" id="ARBA00022630"/>
    </source>
</evidence>
<dbReference type="NCBIfam" id="TIGR00562">
    <property type="entry name" value="proto_IX_ox"/>
    <property type="match status" value="1"/>
</dbReference>
<feature type="region of interest" description="Disordered" evidence="12">
    <location>
        <begin position="725"/>
        <end position="748"/>
    </location>
</feature>
<evidence type="ECO:0000256" key="13">
    <source>
        <dbReference type="SAM" id="Phobius"/>
    </source>
</evidence>
<comment type="similarity">
    <text evidence="4">Belongs to the protoporphyrinogen/coproporphyrinogen oxidase family. Protoporphyrinogen oxidase subfamily.</text>
</comment>
<proteinExistence type="inferred from homology"/>
<keyword evidence="8" id="KW-0560">Oxidoreductase</keyword>
<dbReference type="InterPro" id="IPR036188">
    <property type="entry name" value="FAD/NAD-bd_sf"/>
</dbReference>
<evidence type="ECO:0000256" key="5">
    <source>
        <dbReference type="ARBA" id="ARBA00012867"/>
    </source>
</evidence>
<comment type="pathway">
    <text evidence="3">Porphyrin-containing compound metabolism; protoporphyrin-IX biosynthesis; protoporphyrin-IX from protoporphyrinogen-IX: step 1/1.</text>
</comment>
<dbReference type="AlphaFoldDB" id="A0A9P6GD10"/>
<evidence type="ECO:0000256" key="3">
    <source>
        <dbReference type="ARBA" id="ARBA00005073"/>
    </source>
</evidence>
<comment type="function">
    <text evidence="2">Catalyzes the 6-electron oxidation of protoporphyrinogen-IX to form protoporphyrin-IX.</text>
</comment>
<keyword evidence="9" id="KW-0350">Heme biosynthesis</keyword>
<evidence type="ECO:0000256" key="8">
    <source>
        <dbReference type="ARBA" id="ARBA00023002"/>
    </source>
</evidence>
<dbReference type="InterPro" id="IPR002937">
    <property type="entry name" value="Amino_oxidase"/>
</dbReference>
<gene>
    <name evidence="15" type="ORF">PMIN01_08735</name>
</gene>
<organism evidence="15 16">
    <name type="scientific">Paraphaeosphaeria minitans</name>
    <dbReference type="NCBI Taxonomy" id="565426"/>
    <lineage>
        <taxon>Eukaryota</taxon>
        <taxon>Fungi</taxon>
        <taxon>Dikarya</taxon>
        <taxon>Ascomycota</taxon>
        <taxon>Pezizomycotina</taxon>
        <taxon>Dothideomycetes</taxon>
        <taxon>Pleosporomycetidae</taxon>
        <taxon>Pleosporales</taxon>
        <taxon>Massarineae</taxon>
        <taxon>Didymosphaeriaceae</taxon>
        <taxon>Paraphaeosphaeria</taxon>
    </lineage>
</organism>
<name>A0A9P6GD10_9PLEO</name>
<keyword evidence="10" id="KW-0627">Porphyrin biosynthesis</keyword>
<dbReference type="GO" id="GO:0004729">
    <property type="term" value="F:oxygen-dependent protoporphyrinogen oxidase activity"/>
    <property type="evidence" value="ECO:0007669"/>
    <property type="project" value="UniProtKB-EC"/>
</dbReference>
<dbReference type="SUPFAM" id="SSF54373">
    <property type="entry name" value="FAD-linked reductases, C-terminal domain"/>
    <property type="match status" value="1"/>
</dbReference>
<dbReference type="Proteomes" id="UP000756921">
    <property type="component" value="Unassembled WGS sequence"/>
</dbReference>
<comment type="caution">
    <text evidence="15">The sequence shown here is derived from an EMBL/GenBank/DDBJ whole genome shotgun (WGS) entry which is preliminary data.</text>
</comment>
<evidence type="ECO:0000256" key="12">
    <source>
        <dbReference type="SAM" id="MobiDB-lite"/>
    </source>
</evidence>
<dbReference type="Pfam" id="PF01593">
    <property type="entry name" value="Amino_oxidase"/>
    <property type="match status" value="1"/>
</dbReference>
<evidence type="ECO:0000313" key="15">
    <source>
        <dbReference type="EMBL" id="KAF9733053.1"/>
    </source>
</evidence>
<reference evidence="15" key="1">
    <citation type="journal article" date="2020" name="Mol. Plant Microbe Interact.">
        <title>Genome Sequence of the Biocontrol Agent Coniothyrium minitans strain Conio (IMI 134523).</title>
        <authorList>
            <person name="Patel D."/>
            <person name="Shittu T.A."/>
            <person name="Baroncelli R."/>
            <person name="Muthumeenakshi S."/>
            <person name="Osborne T.H."/>
            <person name="Janganan T.K."/>
            <person name="Sreenivasaprasad S."/>
        </authorList>
    </citation>
    <scope>NUCLEOTIDE SEQUENCE</scope>
    <source>
        <strain evidence="15">Conio</strain>
    </source>
</reference>
<evidence type="ECO:0000256" key="2">
    <source>
        <dbReference type="ARBA" id="ARBA00002600"/>
    </source>
</evidence>
<feature type="transmembrane region" description="Helical" evidence="13">
    <location>
        <begin position="753"/>
        <end position="777"/>
    </location>
</feature>
<comment type="catalytic activity">
    <reaction evidence="11">
        <text>protoporphyrinogen IX + 3 O2 = protoporphyrin IX + 3 H2O2</text>
        <dbReference type="Rhea" id="RHEA:25576"/>
        <dbReference type="ChEBI" id="CHEBI:15379"/>
        <dbReference type="ChEBI" id="CHEBI:16240"/>
        <dbReference type="ChEBI" id="CHEBI:57306"/>
        <dbReference type="ChEBI" id="CHEBI:57307"/>
        <dbReference type="EC" id="1.3.3.4"/>
    </reaction>
</comment>
<evidence type="ECO:0000313" key="16">
    <source>
        <dbReference type="Proteomes" id="UP000756921"/>
    </source>
</evidence>
<accession>A0A9P6GD10</accession>
<evidence type="ECO:0000259" key="14">
    <source>
        <dbReference type="Pfam" id="PF01593"/>
    </source>
</evidence>
<evidence type="ECO:0000256" key="4">
    <source>
        <dbReference type="ARBA" id="ARBA00010551"/>
    </source>
</evidence>
<sequence>MRLKKHVSLIESTLKRVALRPTASSLCRRYASSQAYPEKVAVLGGGISGLASAYFVAKEFPKSKITVYEANADSGGWIQSRRVQTSTGDVLFEYGARTLRPGSNALITAQLIQDLDLTDNVIFAKKGSTGAKNRYIYYPDRLQRLPSPGEPPDFWHIAELWRSGLLAGAPSALLLEPFRPKRPDSLKDESIGAFIERRMDKRVGNNMASAVMHGIYAGDIWKLSARTLLSQAWMLEGLAGSIFRGMVKIQSETPLEEKVMLFHPHDLDVYKAIREEVKLDETFQRHLDGCAMFTFEDGMAELVMALKKNLENSGQVDFKFGSWVQDTKLVQEKNQQRVDVTTGVGTLDSELFCKTDPSQLKESPFTERYDLVVSTLRNKHLTPFVTVQTVNLYFPNTNLIPQKGFGYLIPQSVAFEENPERALGVIFDSDAIQGQDTAEGTKLTVMLGGHYWDGWEHYPSDDEAYGLAMSLLRRHLKIKEEPTHYNVNLSKDCIPQYTVGYEERLKHYAAQVTDAYKGKLRVVGSQTHGVGVNDCIRGAWDMARRLRGAGWKKIESGLERAADDRYDGAWVSAPSNQGPPKAKQYGTVKALSKYAADAALLTILRHAFSVLLLAVAGTMVQGELVTFQVRGARPPPSWCSESGNSCPSTTVEQTSTQVLTLVTLLPPVFITEAPEPSSTTSSFFDASAWPTGNVAKPVPPPCAGTTHEKIFPTIRTTLATITSSGATELAGSSSSENSTGSAEESGGGLPTAAAAGLGAGISVGALAIIAGVAFFIWRKRRGKAQAKAAEEMDDAMPPLDGPVGPVDEKKALVYEDSAPAGASELDGRDERAELYSPPALAVLEIGTSAFVSELPGDSNYLHTSPNRMSAVSELDADVGRKDK</sequence>